<dbReference type="AlphaFoldDB" id="W9QK66"/>
<gene>
    <name evidence="1" type="ORF">L484_027376</name>
</gene>
<dbReference type="SMART" id="SM00367">
    <property type="entry name" value="LRR_CC"/>
    <property type="match status" value="2"/>
</dbReference>
<dbReference type="InterPro" id="IPR006553">
    <property type="entry name" value="Leu-rich_rpt_Cys-con_subtyp"/>
</dbReference>
<dbReference type="EMBL" id="KE343704">
    <property type="protein sequence ID" value="EXB38941.1"/>
    <property type="molecule type" value="Genomic_DNA"/>
</dbReference>
<keyword evidence="2" id="KW-1185">Reference proteome</keyword>
<dbReference type="STRING" id="981085.W9QK66"/>
<organism evidence="1 2">
    <name type="scientific">Morus notabilis</name>
    <dbReference type="NCBI Taxonomy" id="981085"/>
    <lineage>
        <taxon>Eukaryota</taxon>
        <taxon>Viridiplantae</taxon>
        <taxon>Streptophyta</taxon>
        <taxon>Embryophyta</taxon>
        <taxon>Tracheophyta</taxon>
        <taxon>Spermatophyta</taxon>
        <taxon>Magnoliopsida</taxon>
        <taxon>eudicotyledons</taxon>
        <taxon>Gunneridae</taxon>
        <taxon>Pentapetalae</taxon>
        <taxon>rosids</taxon>
        <taxon>fabids</taxon>
        <taxon>Rosales</taxon>
        <taxon>Moraceae</taxon>
        <taxon>Moreae</taxon>
        <taxon>Morus</taxon>
    </lineage>
</organism>
<dbReference type="Gene3D" id="3.80.10.10">
    <property type="entry name" value="Ribonuclease Inhibitor"/>
    <property type="match status" value="1"/>
</dbReference>
<dbReference type="SUPFAM" id="SSF52047">
    <property type="entry name" value="RNI-like"/>
    <property type="match status" value="1"/>
</dbReference>
<dbReference type="InterPro" id="IPR032675">
    <property type="entry name" value="LRR_dom_sf"/>
</dbReference>
<evidence type="ECO:0000313" key="1">
    <source>
        <dbReference type="EMBL" id="EXB38941.1"/>
    </source>
</evidence>
<dbReference type="Proteomes" id="UP000030645">
    <property type="component" value="Unassembled WGS sequence"/>
</dbReference>
<dbReference type="eggNOG" id="KOG1947">
    <property type="taxonomic scope" value="Eukaryota"/>
</dbReference>
<proteinExistence type="predicted"/>
<protein>
    <submittedName>
        <fullName evidence="1">Uncharacterized protein</fullName>
    </submittedName>
</protein>
<sequence length="254" mass="28354">MRAQEKGSSLASRIILRCLARNSDRLVSLDYVPDHLRHQLSQLLCHSGRMSGHFLKLLVQGSPTELWLRDCSWLREEVFKESFQNFDPSELTVLRLGTHGHCLPDYVLPATLACSANSLPALTNLLVCGAYQLTDVGLSALVSSVPALRSLILTVCPFVTSLSIITIANSLASVLRVLRLGHCLRLDAMIILPALKKLEKLEDLSVEGIENICDEFIEEFISIHDHNLKELSLAECKEQFDRFFMKIIAEKCPG</sequence>
<name>W9QK66_9ROSA</name>
<reference evidence="2" key="1">
    <citation type="submission" date="2013-01" db="EMBL/GenBank/DDBJ databases">
        <title>Draft Genome Sequence of a Mulberry Tree, Morus notabilis C.K. Schneid.</title>
        <authorList>
            <person name="He N."/>
            <person name="Zhao S."/>
        </authorList>
    </citation>
    <scope>NUCLEOTIDE SEQUENCE</scope>
</reference>
<accession>W9QK66</accession>
<evidence type="ECO:0000313" key="2">
    <source>
        <dbReference type="Proteomes" id="UP000030645"/>
    </source>
</evidence>